<evidence type="ECO:0000256" key="13">
    <source>
        <dbReference type="ARBA" id="ARBA00074306"/>
    </source>
</evidence>
<evidence type="ECO:0000256" key="4">
    <source>
        <dbReference type="ARBA" id="ARBA00012438"/>
    </source>
</evidence>
<evidence type="ECO:0000313" key="20">
    <source>
        <dbReference type="Proteomes" id="UP000003781"/>
    </source>
</evidence>
<evidence type="ECO:0000259" key="17">
    <source>
        <dbReference type="PROSITE" id="PS50110"/>
    </source>
</evidence>
<dbReference type="PANTHER" id="PTHR45339">
    <property type="entry name" value="HYBRID SIGNAL TRANSDUCTION HISTIDINE KINASE J"/>
    <property type="match status" value="1"/>
</dbReference>
<dbReference type="Pfam" id="PF02518">
    <property type="entry name" value="HATPase_c"/>
    <property type="match status" value="1"/>
</dbReference>
<keyword evidence="8 19" id="KW-0418">Kinase</keyword>
<dbReference type="Proteomes" id="UP000003781">
    <property type="component" value="Unassembled WGS sequence"/>
</dbReference>
<feature type="domain" description="Response regulatory" evidence="17">
    <location>
        <begin position="405"/>
        <end position="521"/>
    </location>
</feature>
<accession>A3IZT3</accession>
<dbReference type="InterPro" id="IPR036097">
    <property type="entry name" value="HisK_dim/P_sf"/>
</dbReference>
<dbReference type="PROSITE" id="PS50109">
    <property type="entry name" value="HIS_KIN"/>
    <property type="match status" value="1"/>
</dbReference>
<dbReference type="FunFam" id="3.30.565.10:FF:000010">
    <property type="entry name" value="Sensor histidine kinase RcsC"/>
    <property type="match status" value="1"/>
</dbReference>
<dbReference type="Gene3D" id="3.40.50.2300">
    <property type="match status" value="1"/>
</dbReference>
<dbReference type="InterPro" id="IPR004358">
    <property type="entry name" value="Sig_transdc_His_kin-like_C"/>
</dbReference>
<dbReference type="InterPro" id="IPR000700">
    <property type="entry name" value="PAS-assoc_C"/>
</dbReference>
<feature type="domain" description="Histidine kinase" evidence="16">
    <location>
        <begin position="145"/>
        <end position="379"/>
    </location>
</feature>
<keyword evidence="7" id="KW-0547">Nucleotide-binding</keyword>
<dbReference type="OrthoDB" id="9809348at2"/>
<dbReference type="InterPro" id="IPR001610">
    <property type="entry name" value="PAC"/>
</dbReference>
<dbReference type="SUPFAM" id="SSF55785">
    <property type="entry name" value="PYP-like sensor domain (PAS domain)"/>
    <property type="match status" value="1"/>
</dbReference>
<evidence type="ECO:0000256" key="3">
    <source>
        <dbReference type="ARBA" id="ARBA00006402"/>
    </source>
</evidence>
<dbReference type="PRINTS" id="PR00344">
    <property type="entry name" value="BCTRLSENSOR"/>
</dbReference>
<dbReference type="InterPro" id="IPR001789">
    <property type="entry name" value="Sig_transdc_resp-reg_receiver"/>
</dbReference>
<dbReference type="PROSITE" id="PS50113">
    <property type="entry name" value="PAC"/>
    <property type="match status" value="1"/>
</dbReference>
<dbReference type="EC" id="2.7.13.3" evidence="4"/>
<keyword evidence="11" id="KW-0472">Membrane</keyword>
<dbReference type="InterPro" id="IPR003661">
    <property type="entry name" value="HisK_dim/P_dom"/>
</dbReference>
<evidence type="ECO:0000256" key="1">
    <source>
        <dbReference type="ARBA" id="ARBA00000085"/>
    </source>
</evidence>
<comment type="catalytic activity">
    <reaction evidence="1">
        <text>ATP + protein L-histidine = ADP + protein N-phospho-L-histidine.</text>
        <dbReference type="EC" id="2.7.13.3"/>
    </reaction>
</comment>
<dbReference type="CDD" id="cd16922">
    <property type="entry name" value="HATPase_EvgS-ArcB-TorS-like"/>
    <property type="match status" value="1"/>
</dbReference>
<evidence type="ECO:0000256" key="15">
    <source>
        <dbReference type="SAM" id="Coils"/>
    </source>
</evidence>
<comment type="caution">
    <text evidence="19">The sequence shown here is derived from an EMBL/GenBank/DDBJ whole genome shotgun (WGS) entry which is preliminary data.</text>
</comment>
<dbReference type="InterPro" id="IPR003594">
    <property type="entry name" value="HATPase_dom"/>
</dbReference>
<evidence type="ECO:0000256" key="5">
    <source>
        <dbReference type="ARBA" id="ARBA00022553"/>
    </source>
</evidence>
<dbReference type="GO" id="GO:0005524">
    <property type="term" value="F:ATP binding"/>
    <property type="evidence" value="ECO:0007669"/>
    <property type="project" value="UniProtKB-KW"/>
</dbReference>
<evidence type="ECO:0000259" key="18">
    <source>
        <dbReference type="PROSITE" id="PS50113"/>
    </source>
</evidence>
<evidence type="ECO:0000256" key="12">
    <source>
        <dbReference type="ARBA" id="ARBA00023306"/>
    </source>
</evidence>
<dbReference type="InterPro" id="IPR035965">
    <property type="entry name" value="PAS-like_dom_sf"/>
</dbReference>
<dbReference type="GO" id="GO:0000155">
    <property type="term" value="F:phosphorelay sensor kinase activity"/>
    <property type="evidence" value="ECO:0007669"/>
    <property type="project" value="InterPro"/>
</dbReference>
<dbReference type="EMBL" id="AAXW01000118">
    <property type="protein sequence ID" value="EAZ88009.1"/>
    <property type="molecule type" value="Genomic_DNA"/>
</dbReference>
<evidence type="ECO:0000256" key="10">
    <source>
        <dbReference type="ARBA" id="ARBA00023012"/>
    </source>
</evidence>
<dbReference type="SMART" id="SM00388">
    <property type="entry name" value="HisKA"/>
    <property type="match status" value="1"/>
</dbReference>
<dbReference type="PANTHER" id="PTHR45339:SF1">
    <property type="entry name" value="HYBRID SIGNAL TRANSDUCTION HISTIDINE KINASE J"/>
    <property type="match status" value="1"/>
</dbReference>
<dbReference type="FunFam" id="1.10.287.130:FF:000038">
    <property type="entry name" value="Sensory transduction histidine kinase"/>
    <property type="match status" value="1"/>
</dbReference>
<feature type="coiled-coil region" evidence="15">
    <location>
        <begin position="100"/>
        <end position="138"/>
    </location>
</feature>
<dbReference type="CDD" id="cd00082">
    <property type="entry name" value="HisKA"/>
    <property type="match status" value="1"/>
</dbReference>
<keyword evidence="6" id="KW-0808">Transferase</keyword>
<dbReference type="eggNOG" id="COG5002">
    <property type="taxonomic scope" value="Bacteria"/>
</dbReference>
<dbReference type="Pfam" id="PF00512">
    <property type="entry name" value="HisKA"/>
    <property type="match status" value="1"/>
</dbReference>
<dbReference type="InterPro" id="IPR011006">
    <property type="entry name" value="CheY-like_superfamily"/>
</dbReference>
<feature type="domain" description="PAC" evidence="18">
    <location>
        <begin position="57"/>
        <end position="109"/>
    </location>
</feature>
<evidence type="ECO:0000256" key="6">
    <source>
        <dbReference type="ARBA" id="ARBA00022679"/>
    </source>
</evidence>
<keyword evidence="12" id="KW-0131">Cell cycle</keyword>
<comment type="subcellular location">
    <subcellularLocation>
        <location evidence="2">Membrane</location>
    </subcellularLocation>
</comment>
<keyword evidence="9" id="KW-0067">ATP-binding</keyword>
<dbReference type="Gene3D" id="3.30.565.10">
    <property type="entry name" value="Histidine kinase-like ATPase, C-terminal domain"/>
    <property type="match status" value="1"/>
</dbReference>
<dbReference type="AlphaFoldDB" id="A3IZT3"/>
<organism evidence="19 20">
    <name type="scientific">Crocosphaera chwakensis CCY0110</name>
    <dbReference type="NCBI Taxonomy" id="391612"/>
    <lineage>
        <taxon>Bacteria</taxon>
        <taxon>Bacillati</taxon>
        <taxon>Cyanobacteriota</taxon>
        <taxon>Cyanophyceae</taxon>
        <taxon>Oscillatoriophycideae</taxon>
        <taxon>Chroococcales</taxon>
        <taxon>Aphanothecaceae</taxon>
        <taxon>Crocosphaera</taxon>
        <taxon>Crocosphaera chwakensis</taxon>
    </lineage>
</organism>
<dbReference type="SUPFAM" id="SSF55874">
    <property type="entry name" value="ATPase domain of HSP90 chaperone/DNA topoisomerase II/histidine kinase"/>
    <property type="match status" value="1"/>
</dbReference>
<dbReference type="InterPro" id="IPR005467">
    <property type="entry name" value="His_kinase_dom"/>
</dbReference>
<feature type="non-terminal residue" evidence="19">
    <location>
        <position position="1"/>
    </location>
</feature>
<evidence type="ECO:0000259" key="16">
    <source>
        <dbReference type="PROSITE" id="PS50109"/>
    </source>
</evidence>
<evidence type="ECO:0000256" key="7">
    <source>
        <dbReference type="ARBA" id="ARBA00022741"/>
    </source>
</evidence>
<comment type="similarity">
    <text evidence="3">In the N-terminal section; belongs to the phytochrome family.</text>
</comment>
<dbReference type="SMART" id="SM00387">
    <property type="entry name" value="HATPase_c"/>
    <property type="match status" value="1"/>
</dbReference>
<dbReference type="eggNOG" id="COG0745">
    <property type="taxonomic scope" value="Bacteria"/>
</dbReference>
<dbReference type="InterPro" id="IPR036890">
    <property type="entry name" value="HATPase_C_sf"/>
</dbReference>
<evidence type="ECO:0000256" key="14">
    <source>
        <dbReference type="PROSITE-ProRule" id="PRU00169"/>
    </source>
</evidence>
<evidence type="ECO:0000313" key="19">
    <source>
        <dbReference type="EMBL" id="EAZ88009.1"/>
    </source>
</evidence>
<keyword evidence="20" id="KW-1185">Reference proteome</keyword>
<dbReference type="SUPFAM" id="SSF47384">
    <property type="entry name" value="Homodimeric domain of signal transducing histidine kinase"/>
    <property type="match status" value="1"/>
</dbReference>
<feature type="modified residue" description="4-aspartylphosphate" evidence="14">
    <location>
        <position position="454"/>
    </location>
</feature>
<evidence type="ECO:0000256" key="8">
    <source>
        <dbReference type="ARBA" id="ARBA00022777"/>
    </source>
</evidence>
<gene>
    <name evidence="19" type="ORF">CY0110_04937</name>
</gene>
<dbReference type="Gene3D" id="1.10.287.130">
    <property type="match status" value="1"/>
</dbReference>
<dbReference type="CDD" id="cd17546">
    <property type="entry name" value="REC_hyHK_CKI1_RcsC-like"/>
    <property type="match status" value="1"/>
</dbReference>
<dbReference type="PROSITE" id="PS50110">
    <property type="entry name" value="RESPONSE_REGULATORY"/>
    <property type="match status" value="1"/>
</dbReference>
<dbReference type="Pfam" id="PF00072">
    <property type="entry name" value="Response_reg"/>
    <property type="match status" value="1"/>
</dbReference>
<dbReference type="SUPFAM" id="SSF52172">
    <property type="entry name" value="CheY-like"/>
    <property type="match status" value="1"/>
</dbReference>
<evidence type="ECO:0000256" key="11">
    <source>
        <dbReference type="ARBA" id="ARBA00023136"/>
    </source>
</evidence>
<name>A3IZT3_9CHRO</name>
<evidence type="ECO:0000256" key="2">
    <source>
        <dbReference type="ARBA" id="ARBA00004370"/>
    </source>
</evidence>
<keyword evidence="5 14" id="KW-0597">Phosphoprotein</keyword>
<evidence type="ECO:0000256" key="9">
    <source>
        <dbReference type="ARBA" id="ARBA00022840"/>
    </source>
</evidence>
<dbReference type="SMART" id="SM00086">
    <property type="entry name" value="PAC"/>
    <property type="match status" value="1"/>
</dbReference>
<dbReference type="SMART" id="SM00448">
    <property type="entry name" value="REC"/>
    <property type="match status" value="1"/>
</dbReference>
<dbReference type="GO" id="GO:0016020">
    <property type="term" value="C:membrane"/>
    <property type="evidence" value="ECO:0007669"/>
    <property type="project" value="UniProtKB-SubCell"/>
</dbReference>
<proteinExistence type="inferred from homology"/>
<keyword evidence="10" id="KW-0902">Two-component regulatory system</keyword>
<protein>
    <recommendedName>
        <fullName evidence="13">Circadian input-output histidine kinase CikA</fullName>
        <ecNumber evidence="4">2.7.13.3</ecNumber>
    </recommendedName>
</protein>
<keyword evidence="15" id="KW-0175">Coiled coil</keyword>
<dbReference type="Gene3D" id="3.30.450.20">
    <property type="entry name" value="PAS domain"/>
    <property type="match status" value="1"/>
</dbReference>
<reference evidence="19 20" key="1">
    <citation type="submission" date="2007-03" db="EMBL/GenBank/DDBJ databases">
        <authorList>
            <person name="Stal L."/>
            <person name="Ferriera S."/>
            <person name="Johnson J."/>
            <person name="Kravitz S."/>
            <person name="Beeson K."/>
            <person name="Sutton G."/>
            <person name="Rogers Y.-H."/>
            <person name="Friedman R."/>
            <person name="Frazier M."/>
            <person name="Venter J.C."/>
        </authorList>
    </citation>
    <scope>NUCLEOTIDE SEQUENCE [LARGE SCALE GENOMIC DNA]</scope>
    <source>
        <strain evidence="19 20">CCY0110</strain>
    </source>
</reference>
<dbReference type="RefSeq" id="WP_008278897.1">
    <property type="nucleotide sequence ID" value="NZ_AAXW01000118.1"/>
</dbReference>
<sequence>HPYYANQQAKKLLGQDIDPETNPEDIAAVYHNYIAGTDELYPNEKLPIIKALQGEVTSVDDLEIHQSDRIILIESRGTPIYNEAGEVEYALVAFQDITEHKRAEKILADYYQELEQEVKRQTEELEIAKEKAEVANEAKSAFIANMSHELRTPLNAILGFSQIMKRSSTLSQEEKENINIIGRSGDYLLTLINNILDLAKIEAGKMTLNPCDFDLYSCLQEVEDLLHLKANNKGLKLEINHDQDVPQYINTDETKLRQVLINLINNAIKFTSEGGVFVQVRNQPSDIKDSNLNNDSKSLTNNDYINITVQDTGVGIAAGELDKLFEAFAQTESGKKSSEGTGLGLAISRKFVQLMGGDITVTTEVESGTTFSFNIKITKIDADGIETKPIIRHVIALQPGQPRYKILIVDDHPANRLLLIKLLQPVGFELQQATNGQEAIEKWETWQPHLIFMDMRMPVMDGYEATQYIKGIIKGNATAIVALTASFLEEEKAIVLSAGCDDFIRKPFQESVIFDVISKHLGVEYVYDEEDNTEPKLLNLTPDDLKVMPQEWLERLYHGSRVLDDDLILELIEEIPENNFLLADKLTDLVDTFQIKKIKEIIRLMSSINLQ</sequence>